<keyword evidence="7" id="KW-1185">Reference proteome</keyword>
<dbReference type="SUPFAM" id="SSF46785">
    <property type="entry name" value="Winged helix' DNA-binding domain"/>
    <property type="match status" value="2"/>
</dbReference>
<dbReference type="PANTHER" id="PTHR30154">
    <property type="entry name" value="LEUCINE-RESPONSIVE REGULATORY PROTEIN"/>
    <property type="match status" value="1"/>
</dbReference>
<evidence type="ECO:0000256" key="2">
    <source>
        <dbReference type="ARBA" id="ARBA00023125"/>
    </source>
</evidence>
<dbReference type="KEGG" id="nhu:H0264_13210"/>
<organism evidence="6 7">
    <name type="scientific">Nocardia huaxiensis</name>
    <dbReference type="NCBI Taxonomy" id="2755382"/>
    <lineage>
        <taxon>Bacteria</taxon>
        <taxon>Bacillati</taxon>
        <taxon>Actinomycetota</taxon>
        <taxon>Actinomycetes</taxon>
        <taxon>Mycobacteriales</taxon>
        <taxon>Nocardiaceae</taxon>
        <taxon>Nocardia</taxon>
    </lineage>
</organism>
<proteinExistence type="predicted"/>
<evidence type="ECO:0000313" key="6">
    <source>
        <dbReference type="EMBL" id="QLY33059.1"/>
    </source>
</evidence>
<dbReference type="InterPro" id="IPR019887">
    <property type="entry name" value="Tscrpt_reg_AsnC/Lrp_C"/>
</dbReference>
<dbReference type="Gene3D" id="3.30.70.920">
    <property type="match status" value="1"/>
</dbReference>
<evidence type="ECO:0000256" key="1">
    <source>
        <dbReference type="ARBA" id="ARBA00023015"/>
    </source>
</evidence>
<dbReference type="Proteomes" id="UP000515512">
    <property type="component" value="Chromosome"/>
</dbReference>
<dbReference type="GO" id="GO:0043565">
    <property type="term" value="F:sequence-specific DNA binding"/>
    <property type="evidence" value="ECO:0007669"/>
    <property type="project" value="InterPro"/>
</dbReference>
<dbReference type="Gene3D" id="1.10.10.10">
    <property type="entry name" value="Winged helix-like DNA-binding domain superfamily/Winged helix DNA-binding domain"/>
    <property type="match status" value="2"/>
</dbReference>
<dbReference type="InterPro" id="IPR019888">
    <property type="entry name" value="Tscrpt_reg_AsnC-like"/>
</dbReference>
<dbReference type="SMART" id="SM00344">
    <property type="entry name" value="HTH_ASNC"/>
    <property type="match status" value="2"/>
</dbReference>
<dbReference type="InterPro" id="IPR036390">
    <property type="entry name" value="WH_DNA-bd_sf"/>
</dbReference>
<name>A0A7D6ZK44_9NOCA</name>
<dbReference type="EMBL" id="CP059399">
    <property type="protein sequence ID" value="QLY33059.1"/>
    <property type="molecule type" value="Genomic_DNA"/>
</dbReference>
<feature type="region of interest" description="Disordered" evidence="4">
    <location>
        <begin position="316"/>
        <end position="337"/>
    </location>
</feature>
<dbReference type="GO" id="GO:0005829">
    <property type="term" value="C:cytosol"/>
    <property type="evidence" value="ECO:0007669"/>
    <property type="project" value="TreeGrafter"/>
</dbReference>
<dbReference type="Pfam" id="PF01037">
    <property type="entry name" value="AsnC_trans_reg"/>
    <property type="match status" value="1"/>
</dbReference>
<evidence type="ECO:0000259" key="5">
    <source>
        <dbReference type="PROSITE" id="PS50956"/>
    </source>
</evidence>
<dbReference type="PROSITE" id="PS50956">
    <property type="entry name" value="HTH_ASNC_2"/>
    <property type="match status" value="2"/>
</dbReference>
<accession>A0A7D6ZK44</accession>
<keyword evidence="1" id="KW-0805">Transcription regulation</keyword>
<dbReference type="InterPro" id="IPR011008">
    <property type="entry name" value="Dimeric_a/b-barrel"/>
</dbReference>
<dbReference type="PANTHER" id="PTHR30154:SF34">
    <property type="entry name" value="TRANSCRIPTIONAL REGULATOR AZLB"/>
    <property type="match status" value="1"/>
</dbReference>
<dbReference type="PRINTS" id="PR00033">
    <property type="entry name" value="HTHASNC"/>
</dbReference>
<dbReference type="SUPFAM" id="SSF54909">
    <property type="entry name" value="Dimeric alpha+beta barrel"/>
    <property type="match status" value="1"/>
</dbReference>
<evidence type="ECO:0000256" key="4">
    <source>
        <dbReference type="SAM" id="MobiDB-lite"/>
    </source>
</evidence>
<dbReference type="RefSeq" id="WP_181584223.1">
    <property type="nucleotide sequence ID" value="NZ_CP059399.1"/>
</dbReference>
<keyword evidence="2" id="KW-0238">DNA-binding</keyword>
<dbReference type="InterPro" id="IPR000485">
    <property type="entry name" value="AsnC-type_HTH_dom"/>
</dbReference>
<dbReference type="PROSITE" id="PS00519">
    <property type="entry name" value="HTH_ASNC_1"/>
    <property type="match status" value="1"/>
</dbReference>
<feature type="domain" description="HTH asnC-type" evidence="5">
    <location>
        <begin position="12"/>
        <end position="72"/>
    </location>
</feature>
<dbReference type="InterPro" id="IPR036388">
    <property type="entry name" value="WH-like_DNA-bd_sf"/>
</dbReference>
<evidence type="ECO:0000313" key="7">
    <source>
        <dbReference type="Proteomes" id="UP000515512"/>
    </source>
</evidence>
<dbReference type="Pfam" id="PF13404">
    <property type="entry name" value="HTH_AsnC-type"/>
    <property type="match status" value="2"/>
</dbReference>
<sequence length="337" mass="37403">MAAIPPKETSAFEPMDREIVRALQIDPRMPFRQIALELGVAEQTVARRYRRLRREGLVRVIGSVDAPALGENDWIVRVRCRPESATQVAEALARREDAAWVGIAAGGSEVAFSLHPRTQQDRDDLLVQRLQRSTPVLDITAAMILHRFIGRHAIDARGRRDRETPTPTEPRKFTFEPTDQTLLDMLARDGRTSYAALSRATGLSDARVIRRITALEEAGILYFDLDMAPAAFGTGIAAYLWLKVSPAHLHSVGTAVSDFEETTYAAAITGPFNLVATLFCDSPAHLYRFMSTTMASLAGIHDFELSPLLRRLKQAGTRTHGDRLAPPTPATRPTRKR</sequence>
<evidence type="ECO:0000256" key="3">
    <source>
        <dbReference type="ARBA" id="ARBA00023163"/>
    </source>
</evidence>
<keyword evidence="3" id="KW-0804">Transcription</keyword>
<reference evidence="6 7" key="1">
    <citation type="submission" date="2020-07" db="EMBL/GenBank/DDBJ databases">
        <authorList>
            <person name="Zhuang K."/>
            <person name="Ran Y."/>
        </authorList>
    </citation>
    <scope>NUCLEOTIDE SEQUENCE [LARGE SCALE GENOMIC DNA]</scope>
    <source>
        <strain evidence="6 7">WCH-YHL-001</strain>
    </source>
</reference>
<gene>
    <name evidence="6" type="ORF">H0264_13210</name>
</gene>
<dbReference type="InterPro" id="IPR019885">
    <property type="entry name" value="Tscrpt_reg_HTH_AsnC-type_CS"/>
</dbReference>
<dbReference type="GO" id="GO:0043200">
    <property type="term" value="P:response to amino acid"/>
    <property type="evidence" value="ECO:0007669"/>
    <property type="project" value="TreeGrafter"/>
</dbReference>
<feature type="domain" description="HTH asnC-type" evidence="5">
    <location>
        <begin position="175"/>
        <end position="235"/>
    </location>
</feature>
<dbReference type="AlphaFoldDB" id="A0A7D6ZK44"/>
<protein>
    <submittedName>
        <fullName evidence="6">AsnC family transcriptional regulator</fullName>
    </submittedName>
</protein>